<dbReference type="AlphaFoldDB" id="A0A4R4FFA0"/>
<dbReference type="Proteomes" id="UP000295710">
    <property type="component" value="Unassembled WGS sequence"/>
</dbReference>
<evidence type="ECO:0000313" key="2">
    <source>
        <dbReference type="Proteomes" id="UP000295710"/>
    </source>
</evidence>
<gene>
    <name evidence="1" type="ORF">E1963_07660</name>
</gene>
<protein>
    <submittedName>
        <fullName evidence="1">Uncharacterized protein</fullName>
    </submittedName>
</protein>
<dbReference type="EMBL" id="SMMX01000005">
    <property type="protein sequence ID" value="TDA22111.1"/>
    <property type="molecule type" value="Genomic_DNA"/>
</dbReference>
<reference evidence="1 2" key="1">
    <citation type="journal article" date="2016" name="Nat. Microbiol.">
        <title>The Mouse Intestinal Bacterial Collection (miBC) provides host-specific insight into cultured diversity and functional potential of the gut microbiota.</title>
        <authorList>
            <person name="Lagkouvardos I."/>
            <person name="Pukall R."/>
            <person name="Abt B."/>
            <person name="Foesel B.U."/>
            <person name="Meier-Kolthoff J.P."/>
            <person name="Kumar N."/>
            <person name="Bresciani A."/>
            <person name="Martinez I."/>
            <person name="Just S."/>
            <person name="Ziegler C."/>
            <person name="Brugiroux S."/>
            <person name="Garzetti D."/>
            <person name="Wenning M."/>
            <person name="Bui T.P."/>
            <person name="Wang J."/>
            <person name="Hugenholtz F."/>
            <person name="Plugge C.M."/>
            <person name="Peterson D.A."/>
            <person name="Hornef M.W."/>
            <person name="Baines J.F."/>
            <person name="Smidt H."/>
            <person name="Walter J."/>
            <person name="Kristiansen K."/>
            <person name="Nielsen H.B."/>
            <person name="Haller D."/>
            <person name="Overmann J."/>
            <person name="Stecher B."/>
            <person name="Clavel T."/>
        </authorList>
    </citation>
    <scope>NUCLEOTIDE SEQUENCE [LARGE SCALE GENOMIC DNA]</scope>
    <source>
        <strain evidence="1 2">DSM 28560</strain>
    </source>
</reference>
<name>A0A4R4FFA0_9FIRM</name>
<proteinExistence type="predicted"/>
<comment type="caution">
    <text evidence="1">The sequence shown here is derived from an EMBL/GenBank/DDBJ whole genome shotgun (WGS) entry which is preliminary data.</text>
</comment>
<accession>A0A4R4FFA0</accession>
<sequence length="928" mass="108965">MDNMILKKYQEISAYEYKFPGVSFESALGEILKLSVPDVYMYEDILYSNNALLLSMLCDVLSSQKIVDETENGIASVTFILEQYIKKTIGKVFKDHLTCQGVDVWKDTKRVAQWMYRNGEKSIDENSLLSVIKTGENFLLSMIQMGFMDCYERDNKKQYYFVIDSLTDFLIARSLFEDIGEKNYEEKISIIKSKVESLYNLEEALIIAIFDNMSPDYEKIKDLLIGTELIENLDFNTLVKVHFKQDDIATFLRMFKPIDHSTLLQAMGGYTDKPFNCSNYLFNYYCASRERLCDLSNTLAGYHFQNGIKNRLKNVLYFTTLNDREDRRDDEAFYLGLLCCAAPNKDVRCLAMKLLYEVVSKNEGYVDRLIIEYERIFDFYIQEAIIYVLSQIKKDNGKILDFYNKIIEKQDNLTAKSIRRISTYFGNPYSYIKWNRKNLFKYNKDAIVSDYLNDILFSVDLMNKDFLPFRYWGKDHIDMYTRFLINDKHEIEKINDYLCRKYSCVRGGNCSGLMAFEKMIMPEIKPMAEIETMDMNSFLESFETVFRYVFEYFNIPVDRKSMNMREEDFRHSVYMKCVDIATGLYYGSLMCNYYTNQFATYNNNQNSIGYEVYDPLEYGEDVIITAPIPTYQDFIERLGDYVINSIEIPVSRDIHWVRNAELTRRNVLHILEKIELKHQEWVILACRVSLHEEDNYDTKWRDTYDVWCCTSENETINNDGNARYLTIELEEYLGELKAYPDNTLKPWLCKDVKNINSQSEVFENTSLVLPPSEIISFFNLKLNVSDLSWETQEKEKVIICNNNKNSYYRDPIGGTVFIRKDFLDKFLEEHTVKYFAFTERLIPETGYADETSLHFEIINGKIVKEIKNAGGYGRRNSESNPLCSVCPHTNIIENESDDSQLSDVEWLNNMLVKYGIVDDIDTIDEKDF</sequence>
<organism evidence="1 2">
    <name type="scientific">Extibacter muris</name>
    <dbReference type="NCBI Taxonomy" id="1796622"/>
    <lineage>
        <taxon>Bacteria</taxon>
        <taxon>Bacillati</taxon>
        <taxon>Bacillota</taxon>
        <taxon>Clostridia</taxon>
        <taxon>Lachnospirales</taxon>
        <taxon>Lachnospiraceae</taxon>
        <taxon>Extibacter</taxon>
    </lineage>
</organism>
<dbReference type="RefSeq" id="WP_132276850.1">
    <property type="nucleotide sequence ID" value="NZ_JAOBST010000039.1"/>
</dbReference>
<evidence type="ECO:0000313" key="1">
    <source>
        <dbReference type="EMBL" id="TDA22111.1"/>
    </source>
</evidence>
<keyword evidence="2" id="KW-1185">Reference proteome</keyword>